<organism evidence="5 6">
    <name type="scientific">Anthostomella pinea</name>
    <dbReference type="NCBI Taxonomy" id="933095"/>
    <lineage>
        <taxon>Eukaryota</taxon>
        <taxon>Fungi</taxon>
        <taxon>Dikarya</taxon>
        <taxon>Ascomycota</taxon>
        <taxon>Pezizomycotina</taxon>
        <taxon>Sordariomycetes</taxon>
        <taxon>Xylariomycetidae</taxon>
        <taxon>Xylariales</taxon>
        <taxon>Xylariaceae</taxon>
        <taxon>Anthostomella</taxon>
    </lineage>
</organism>
<dbReference type="InterPro" id="IPR016024">
    <property type="entry name" value="ARM-type_fold"/>
</dbReference>
<sequence>MKKRPTSNKSMAPKPAAPRTTWDDTTRTDLLQAIIDIAAPTAEDWVAIMEILNAKGYSYTHTAAIQHLQKLKRKEKTTGCLRSQFMARLTIGPLPWTKARLCPAVMLEDMMLDEDEPACPRCFCGQDESKDIIVSELLNQGEMERLLRDSFGNYVVQTTLEHATNSLRAFSLCFRVLEALLTVAGSPLSRRP</sequence>
<protein>
    <submittedName>
        <fullName evidence="5">Uu.00g032020.m01.CDS01</fullName>
    </submittedName>
</protein>
<keyword evidence="6" id="KW-1185">Reference proteome</keyword>
<feature type="region of interest" description="Disordered" evidence="4">
    <location>
        <begin position="1"/>
        <end position="22"/>
    </location>
</feature>
<evidence type="ECO:0000256" key="1">
    <source>
        <dbReference type="ARBA" id="ARBA00022737"/>
    </source>
</evidence>
<dbReference type="PROSITE" id="PS50302">
    <property type="entry name" value="PUM"/>
    <property type="match status" value="1"/>
</dbReference>
<dbReference type="InterPro" id="IPR001313">
    <property type="entry name" value="Pumilio_RNA-bd_rpt"/>
</dbReference>
<dbReference type="EMBL" id="CAUWAG010000003">
    <property type="protein sequence ID" value="CAJ2500349.1"/>
    <property type="molecule type" value="Genomic_DNA"/>
</dbReference>
<dbReference type="SUPFAM" id="SSF48371">
    <property type="entry name" value="ARM repeat"/>
    <property type="match status" value="1"/>
</dbReference>
<dbReference type="AlphaFoldDB" id="A0AAI8V8G3"/>
<evidence type="ECO:0000256" key="4">
    <source>
        <dbReference type="SAM" id="MobiDB-lite"/>
    </source>
</evidence>
<evidence type="ECO:0000256" key="2">
    <source>
        <dbReference type="ARBA" id="ARBA00024893"/>
    </source>
</evidence>
<gene>
    <name evidence="5" type="ORF">KHLLAP_LOCUS817</name>
</gene>
<keyword evidence="1" id="KW-0677">Repeat</keyword>
<dbReference type="Proteomes" id="UP001295740">
    <property type="component" value="Unassembled WGS sequence"/>
</dbReference>
<proteinExistence type="predicted"/>
<evidence type="ECO:0000313" key="5">
    <source>
        <dbReference type="EMBL" id="CAJ2500349.1"/>
    </source>
</evidence>
<feature type="repeat" description="Pumilio" evidence="3">
    <location>
        <begin position="136"/>
        <end position="178"/>
    </location>
</feature>
<dbReference type="InterPro" id="IPR011989">
    <property type="entry name" value="ARM-like"/>
</dbReference>
<reference evidence="5" key="1">
    <citation type="submission" date="2023-10" db="EMBL/GenBank/DDBJ databases">
        <authorList>
            <person name="Hackl T."/>
        </authorList>
    </citation>
    <scope>NUCLEOTIDE SEQUENCE</scope>
</reference>
<comment type="function">
    <text evidence="2">RNA-binding nucleolar protein required for pre-rRNA processing. Involved in production of 18S rRNA and assembly of small ribosomal subunit.</text>
</comment>
<accession>A0AAI8V8G3</accession>
<evidence type="ECO:0000313" key="6">
    <source>
        <dbReference type="Proteomes" id="UP001295740"/>
    </source>
</evidence>
<evidence type="ECO:0000256" key="3">
    <source>
        <dbReference type="PROSITE-ProRule" id="PRU00317"/>
    </source>
</evidence>
<name>A0AAI8V8G3_9PEZI</name>
<dbReference type="GO" id="GO:0003723">
    <property type="term" value="F:RNA binding"/>
    <property type="evidence" value="ECO:0007669"/>
    <property type="project" value="InterPro"/>
</dbReference>
<dbReference type="Gene3D" id="1.25.10.10">
    <property type="entry name" value="Leucine-rich Repeat Variant"/>
    <property type="match status" value="1"/>
</dbReference>
<comment type="caution">
    <text evidence="5">The sequence shown here is derived from an EMBL/GenBank/DDBJ whole genome shotgun (WGS) entry which is preliminary data.</text>
</comment>